<dbReference type="Proteomes" id="UP000791080">
    <property type="component" value="Unassembled WGS sequence"/>
</dbReference>
<accession>A0ABT1JDQ0</accession>
<sequence>MTRRELVAAGVTDPGLHRAYQRCRELHAAHGRTYYLATRLLEPARRPAVHALYGFARLVDDVVDDLEGMRDQAARAAELSALEADLVTGFRSGRSEHPVLAAVVDVVRRYRIDTSYFRDFMRSMRMDLTVDRYPTRRALSVYVRGSADVIGLQVLPVLGTVVPREEAAPHAAALGTAFQLTNFLRDVGEDLDRGRVYLPEDELAEFGVDRDRLVWCRARGWPDRQVRRALADQVSRTRAVYRFAQPGIAMLDPVSRPCVAAAFTLYGEILDRIEDRDHDVFSGRARVTRRRRLAVGLTGMGRSLLVRVAARAARSAGSGGRSGGPAPSLPPSPEQARVPVRRQGSSRSTGSPTGV</sequence>
<dbReference type="EMBL" id="AUBJ02000001">
    <property type="protein sequence ID" value="MCP2330344.1"/>
    <property type="molecule type" value="Genomic_DNA"/>
</dbReference>
<evidence type="ECO:0000256" key="2">
    <source>
        <dbReference type="ARBA" id="ARBA00022679"/>
    </source>
</evidence>
<dbReference type="InterPro" id="IPR033904">
    <property type="entry name" value="Trans_IPPS_HH"/>
</dbReference>
<dbReference type="CDD" id="cd00683">
    <property type="entry name" value="Trans_IPPS_HH"/>
    <property type="match status" value="1"/>
</dbReference>
<dbReference type="PROSITE" id="PS01045">
    <property type="entry name" value="SQUALEN_PHYTOEN_SYN_2"/>
    <property type="match status" value="1"/>
</dbReference>
<dbReference type="SFLD" id="SFLDS00005">
    <property type="entry name" value="Isoprenoid_Synthase_Type_I"/>
    <property type="match status" value="1"/>
</dbReference>
<dbReference type="InterPro" id="IPR019845">
    <property type="entry name" value="Squalene/phytoene_synthase_CS"/>
</dbReference>
<comment type="pathway">
    <text evidence="1">Carotenoid biosynthesis; phytoene biosynthesis.</text>
</comment>
<reference evidence="4 5" key="2">
    <citation type="submission" date="2022-06" db="EMBL/GenBank/DDBJ databases">
        <title>Genomic Encyclopedia of Type Strains, Phase I: the one thousand microbial genomes (KMG-I) project.</title>
        <authorList>
            <person name="Kyrpides N."/>
        </authorList>
    </citation>
    <scope>NUCLEOTIDE SEQUENCE [LARGE SCALE GENOMIC DNA]</scope>
    <source>
        <strain evidence="4 5">DSM 43889</strain>
    </source>
</reference>
<evidence type="ECO:0000313" key="4">
    <source>
        <dbReference type="EMBL" id="MCP2330344.1"/>
    </source>
</evidence>
<dbReference type="RefSeq" id="WP_030105627.1">
    <property type="nucleotide sequence ID" value="NZ_AUBJ02000001.1"/>
</dbReference>
<keyword evidence="2" id="KW-0808">Transferase</keyword>
<evidence type="ECO:0000256" key="3">
    <source>
        <dbReference type="SAM" id="MobiDB-lite"/>
    </source>
</evidence>
<dbReference type="InterPro" id="IPR044843">
    <property type="entry name" value="Trans_IPPS_bact-type"/>
</dbReference>
<dbReference type="PANTHER" id="PTHR31480">
    <property type="entry name" value="BIFUNCTIONAL LYCOPENE CYCLASE/PHYTOENE SYNTHASE"/>
    <property type="match status" value="1"/>
</dbReference>
<dbReference type="Pfam" id="PF00494">
    <property type="entry name" value="SQS_PSY"/>
    <property type="match status" value="1"/>
</dbReference>
<dbReference type="InterPro" id="IPR008949">
    <property type="entry name" value="Isoprenoid_synthase_dom_sf"/>
</dbReference>
<organism evidence="4 5">
    <name type="scientific">Actinoalloteichus caeruleus DSM 43889</name>
    <dbReference type="NCBI Taxonomy" id="1120930"/>
    <lineage>
        <taxon>Bacteria</taxon>
        <taxon>Bacillati</taxon>
        <taxon>Actinomycetota</taxon>
        <taxon>Actinomycetes</taxon>
        <taxon>Pseudonocardiales</taxon>
        <taxon>Pseudonocardiaceae</taxon>
        <taxon>Actinoalloteichus</taxon>
        <taxon>Actinoalloteichus cyanogriseus</taxon>
    </lineage>
</organism>
<keyword evidence="5" id="KW-1185">Reference proteome</keyword>
<feature type="compositionally biased region" description="Polar residues" evidence="3">
    <location>
        <begin position="343"/>
        <end position="355"/>
    </location>
</feature>
<proteinExistence type="predicted"/>
<dbReference type="Gene3D" id="1.10.600.10">
    <property type="entry name" value="Farnesyl Diphosphate Synthase"/>
    <property type="match status" value="1"/>
</dbReference>
<comment type="caution">
    <text evidence="4">The sequence shown here is derived from an EMBL/GenBank/DDBJ whole genome shotgun (WGS) entry which is preliminary data.</text>
</comment>
<feature type="region of interest" description="Disordered" evidence="3">
    <location>
        <begin position="314"/>
        <end position="355"/>
    </location>
</feature>
<dbReference type="InterPro" id="IPR002060">
    <property type="entry name" value="Squ/phyt_synthse"/>
</dbReference>
<evidence type="ECO:0000256" key="1">
    <source>
        <dbReference type="ARBA" id="ARBA00004684"/>
    </source>
</evidence>
<evidence type="ECO:0000313" key="5">
    <source>
        <dbReference type="Proteomes" id="UP000791080"/>
    </source>
</evidence>
<protein>
    <submittedName>
        <fullName evidence="4">Phytoene synthase</fullName>
    </submittedName>
</protein>
<name>A0ABT1JDQ0_ACTCY</name>
<dbReference type="SFLD" id="SFLDG01212">
    <property type="entry name" value="Phytoene_synthase_like"/>
    <property type="match status" value="1"/>
</dbReference>
<dbReference type="SFLD" id="SFLDG01018">
    <property type="entry name" value="Squalene/Phytoene_Synthase_Lik"/>
    <property type="match status" value="1"/>
</dbReference>
<dbReference type="SUPFAM" id="SSF48576">
    <property type="entry name" value="Terpenoid synthases"/>
    <property type="match status" value="1"/>
</dbReference>
<reference evidence="4 5" key="1">
    <citation type="submission" date="2013-07" db="EMBL/GenBank/DDBJ databases">
        <authorList>
            <consortium name="DOE Joint Genome Institute"/>
            <person name="Reeve W."/>
            <person name="Huntemann M."/>
            <person name="Han J."/>
            <person name="Chen A."/>
            <person name="Kyrpides N."/>
            <person name="Mavromatis K."/>
            <person name="Markowitz V."/>
            <person name="Palaniappan K."/>
            <person name="Ivanova N."/>
            <person name="Schaumberg A."/>
            <person name="Pati A."/>
            <person name="Liolios K."/>
            <person name="Nordberg H.P."/>
            <person name="Cantor M.N."/>
            <person name="Hua S.X."/>
            <person name="Woyke T."/>
        </authorList>
    </citation>
    <scope>NUCLEOTIDE SEQUENCE [LARGE SCALE GENOMIC DNA]</scope>
    <source>
        <strain evidence="4 5">DSM 43889</strain>
    </source>
</reference>
<gene>
    <name evidence="4" type="ORF">G443_000614</name>
</gene>